<comment type="cofactor">
    <cofactor evidence="1">
        <name>[4Fe-4S] cluster</name>
        <dbReference type="ChEBI" id="CHEBI:49883"/>
    </cofactor>
</comment>
<dbReference type="InterPro" id="IPR023867">
    <property type="entry name" value="Sulphatase_maturase_rSAM"/>
</dbReference>
<feature type="domain" description="Radical SAM core" evidence="8">
    <location>
        <begin position="1"/>
        <end position="227"/>
    </location>
</feature>
<dbReference type="SFLD" id="SFLDG01384">
    <property type="entry name" value="thioether_bond_formation_requi"/>
    <property type="match status" value="1"/>
</dbReference>
<dbReference type="NCBIfam" id="NF010321">
    <property type="entry name" value="PRK13758.1"/>
    <property type="match status" value="1"/>
</dbReference>
<evidence type="ECO:0000256" key="6">
    <source>
        <dbReference type="ARBA" id="ARBA00023014"/>
    </source>
</evidence>
<evidence type="ECO:0000256" key="2">
    <source>
        <dbReference type="ARBA" id="ARBA00022485"/>
    </source>
</evidence>
<evidence type="ECO:0000256" key="4">
    <source>
        <dbReference type="ARBA" id="ARBA00022723"/>
    </source>
</evidence>
<dbReference type="Gene3D" id="3.20.20.70">
    <property type="entry name" value="Aldolase class I"/>
    <property type="match status" value="1"/>
</dbReference>
<dbReference type="SUPFAM" id="SSF102114">
    <property type="entry name" value="Radical SAM enzymes"/>
    <property type="match status" value="1"/>
</dbReference>
<dbReference type="SFLD" id="SFLDG01067">
    <property type="entry name" value="SPASM/twitch_domain_containing"/>
    <property type="match status" value="1"/>
</dbReference>
<gene>
    <name evidence="9" type="ORF">HMPREF9470_03258</name>
</gene>
<dbReference type="PANTHER" id="PTHR43273:SF3">
    <property type="entry name" value="ANAEROBIC SULFATASE-MATURATING ENZYME HOMOLOG ASLB-RELATED"/>
    <property type="match status" value="1"/>
</dbReference>
<dbReference type="InterPro" id="IPR013785">
    <property type="entry name" value="Aldolase_TIM"/>
</dbReference>
<dbReference type="InterPro" id="IPR034485">
    <property type="entry name" value="Anaerobic_Cys-type_sulfatase-m"/>
</dbReference>
<dbReference type="CDD" id="cd01335">
    <property type="entry name" value="Radical_SAM"/>
    <property type="match status" value="1"/>
</dbReference>
<proteinExistence type="inferred from homology"/>
<dbReference type="OrthoDB" id="9808591at2"/>
<dbReference type="SFLD" id="SFLDG01386">
    <property type="entry name" value="main_SPASM_domain-containing"/>
    <property type="match status" value="1"/>
</dbReference>
<evidence type="ECO:0000313" key="10">
    <source>
        <dbReference type="Proteomes" id="UP000037392"/>
    </source>
</evidence>
<dbReference type="EMBL" id="ADLK01000024">
    <property type="protein sequence ID" value="KMW18348.1"/>
    <property type="molecule type" value="Genomic_DNA"/>
</dbReference>
<dbReference type="Proteomes" id="UP000037392">
    <property type="component" value="Unassembled WGS sequence"/>
</dbReference>
<comment type="caution">
    <text evidence="9">The sequence shown here is derived from an EMBL/GenBank/DDBJ whole genome shotgun (WGS) entry which is preliminary data.</text>
</comment>
<comment type="similarity">
    <text evidence="7">Belongs to the radical SAM superfamily. Anaerobic sulfatase-maturating enzyme family.</text>
</comment>
<reference evidence="9 10" key="1">
    <citation type="submission" date="2011-04" db="EMBL/GenBank/DDBJ databases">
        <title>The Genome Sequence of Clostridium citroniae WAL-19142.</title>
        <authorList>
            <consortium name="The Broad Institute Genome Sequencing Platform"/>
            <person name="Earl A."/>
            <person name="Ward D."/>
            <person name="Feldgarden M."/>
            <person name="Gevers D."/>
            <person name="Warren Y.A."/>
            <person name="Tyrrell K.L."/>
            <person name="Citron D.M."/>
            <person name="Goldstein E.J."/>
            <person name="Daigneault M."/>
            <person name="Allen-Vercoe E."/>
            <person name="Young S.K."/>
            <person name="Zeng Q."/>
            <person name="Gargeya S."/>
            <person name="Fitzgerald M."/>
            <person name="Haas B."/>
            <person name="Abouelleil A."/>
            <person name="Alvarado L."/>
            <person name="Arachchi H.M."/>
            <person name="Berlin A."/>
            <person name="Brown A."/>
            <person name="Chapman S.B."/>
            <person name="Chen Z."/>
            <person name="Dunbar C."/>
            <person name="Freedman E."/>
            <person name="Gearin G."/>
            <person name="Gellesch M."/>
            <person name="Goldberg J."/>
            <person name="Griggs A."/>
            <person name="Gujja S."/>
            <person name="Heilman E.R."/>
            <person name="Heiman D."/>
            <person name="Howarth C."/>
            <person name="Larson L."/>
            <person name="Lui A."/>
            <person name="MacDonald P.J."/>
            <person name="Mehta T."/>
            <person name="Montmayeur A."/>
            <person name="Murphy C."/>
            <person name="Neiman D."/>
            <person name="Pearson M."/>
            <person name="Priest M."/>
            <person name="Roberts A."/>
            <person name="Saif S."/>
            <person name="Shea T."/>
            <person name="Shenoy N."/>
            <person name="Sisk P."/>
            <person name="Stolte C."/>
            <person name="Sykes S."/>
            <person name="White J."/>
            <person name="Yandava C."/>
            <person name="Wortman J."/>
            <person name="Nusbaum C."/>
            <person name="Birren B."/>
        </authorList>
    </citation>
    <scope>NUCLEOTIDE SEQUENCE [LARGE SCALE GENOMIC DNA]</scope>
    <source>
        <strain evidence="9 10">WAL-19142</strain>
    </source>
</reference>
<evidence type="ECO:0000256" key="5">
    <source>
        <dbReference type="ARBA" id="ARBA00023004"/>
    </source>
</evidence>
<dbReference type="InterPro" id="IPR058240">
    <property type="entry name" value="rSAM_sf"/>
</dbReference>
<keyword evidence="3" id="KW-0949">S-adenosyl-L-methionine</keyword>
<dbReference type="GO" id="GO:0016491">
    <property type="term" value="F:oxidoreductase activity"/>
    <property type="evidence" value="ECO:0007669"/>
    <property type="project" value="InterPro"/>
</dbReference>
<keyword evidence="6" id="KW-0411">Iron-sulfur</keyword>
<keyword evidence="4" id="KW-0479">Metal-binding</keyword>
<organism evidence="9 10">
    <name type="scientific">[Clostridium] citroniae WAL-19142</name>
    <dbReference type="NCBI Taxonomy" id="742734"/>
    <lineage>
        <taxon>Bacteria</taxon>
        <taxon>Bacillati</taxon>
        <taxon>Bacillota</taxon>
        <taxon>Clostridia</taxon>
        <taxon>Lachnospirales</taxon>
        <taxon>Lachnospiraceae</taxon>
        <taxon>Enterocloster</taxon>
    </lineage>
</organism>
<dbReference type="RefSeq" id="WP_007858977.1">
    <property type="nucleotide sequence ID" value="NZ_KQ235879.1"/>
</dbReference>
<evidence type="ECO:0000313" key="9">
    <source>
        <dbReference type="EMBL" id="KMW18348.1"/>
    </source>
</evidence>
<dbReference type="SFLD" id="SFLDS00029">
    <property type="entry name" value="Radical_SAM"/>
    <property type="match status" value="1"/>
</dbReference>
<dbReference type="SFLD" id="SFLDG01072">
    <property type="entry name" value="dehydrogenase_like"/>
    <property type="match status" value="1"/>
</dbReference>
<dbReference type="Pfam" id="PF13186">
    <property type="entry name" value="SPASM"/>
    <property type="match status" value="1"/>
</dbReference>
<dbReference type="NCBIfam" id="TIGR03942">
    <property type="entry name" value="sulfatase_rSAM"/>
    <property type="match status" value="1"/>
</dbReference>
<name>A0A0J9BZT9_9FIRM</name>
<dbReference type="GO" id="GO:0051539">
    <property type="term" value="F:4 iron, 4 sulfur cluster binding"/>
    <property type="evidence" value="ECO:0007669"/>
    <property type="project" value="UniProtKB-KW"/>
</dbReference>
<dbReference type="InterPro" id="IPR047207">
    <property type="entry name" value="SPASM_anSME"/>
</dbReference>
<keyword evidence="5" id="KW-0408">Iron</keyword>
<evidence type="ECO:0000256" key="1">
    <source>
        <dbReference type="ARBA" id="ARBA00001966"/>
    </source>
</evidence>
<dbReference type="AlphaFoldDB" id="A0A0J9BZT9"/>
<evidence type="ECO:0000256" key="3">
    <source>
        <dbReference type="ARBA" id="ARBA00022691"/>
    </source>
</evidence>
<dbReference type="SFLD" id="SFLDF00289">
    <property type="entry name" value="anaerobic_Cys-type_sulfatase-m"/>
    <property type="match status" value="1"/>
</dbReference>
<dbReference type="InterPro" id="IPR023885">
    <property type="entry name" value="4Fe4S-binding_SPASM_dom"/>
</dbReference>
<keyword evidence="2" id="KW-0004">4Fe-4S</keyword>
<evidence type="ECO:0000256" key="7">
    <source>
        <dbReference type="ARBA" id="ARBA00023601"/>
    </source>
</evidence>
<dbReference type="NCBIfam" id="TIGR04085">
    <property type="entry name" value="rSAM_more_4Fe4S"/>
    <property type="match status" value="1"/>
</dbReference>
<dbReference type="Pfam" id="PF04055">
    <property type="entry name" value="Radical_SAM"/>
    <property type="match status" value="1"/>
</dbReference>
<dbReference type="GO" id="GO:0046872">
    <property type="term" value="F:metal ion binding"/>
    <property type="evidence" value="ECO:0007669"/>
    <property type="project" value="UniProtKB-KW"/>
</dbReference>
<accession>A0A0J9BZT9</accession>
<dbReference type="PROSITE" id="PS51918">
    <property type="entry name" value="RADICAL_SAM"/>
    <property type="match status" value="1"/>
</dbReference>
<dbReference type="PANTHER" id="PTHR43273">
    <property type="entry name" value="ANAEROBIC SULFATASE-MATURATING ENZYME HOMOLOG ASLB-RELATED"/>
    <property type="match status" value="1"/>
</dbReference>
<dbReference type="PATRIC" id="fig|742734.4.peg.3488"/>
<dbReference type="GeneID" id="93162208"/>
<dbReference type="InterPro" id="IPR007197">
    <property type="entry name" value="rSAM"/>
</dbReference>
<dbReference type="CDD" id="cd21120">
    <property type="entry name" value="SPASM_anSME"/>
    <property type="match status" value="1"/>
</dbReference>
<sequence length="363" mass="42739">MPALNLLIKPSSGMCNLNCTYCFYHDLMSKREIPSYGFMSGEIRETLIKKALDYAAGQCSFGFQGGEPTMIGLEFYKEFVELVKQYNHKNLDVSFYIQTNGYQLSQEWVKFLAKHHFLTGISLDGTIHTHNRYRKNYDGKDSFAQVMETIELFDRYKAEYNILTVVNQATAMSVRKIYQFYRKNDFRYLQFIPCLDPIGKEKGNEEYSLLPEAYGKFLCELFDLWYDDYLHGRIVSIRTFDNYLGILRGYPPEACDMRGQCSVQHVVEADGSVYPCDFYVLDQWRLGNVMEDDFADYRAREKAREFIESSHNIDEECQNCRYFPLCRGGCRRVREESASGRNYFCRSYKMFFDYALDRMGRMR</sequence>
<evidence type="ECO:0000259" key="8">
    <source>
        <dbReference type="PROSITE" id="PS51918"/>
    </source>
</evidence>
<protein>
    <recommendedName>
        <fullName evidence="8">Radical SAM core domain-containing protein</fullName>
    </recommendedName>
</protein>